<evidence type="ECO:0000313" key="2">
    <source>
        <dbReference type="Proteomes" id="UP000676336"/>
    </source>
</evidence>
<reference evidence="1" key="1">
    <citation type="submission" date="2021-02" db="EMBL/GenBank/DDBJ databases">
        <authorList>
            <person name="Nowell W R."/>
        </authorList>
    </citation>
    <scope>NUCLEOTIDE SEQUENCE</scope>
</reference>
<evidence type="ECO:0000313" key="1">
    <source>
        <dbReference type="EMBL" id="CAF4677874.1"/>
    </source>
</evidence>
<feature type="non-terminal residue" evidence="1">
    <location>
        <position position="77"/>
    </location>
</feature>
<sequence length="77" mass="9144">MGLLYVRFDLINNKDEYSLISFINNIEYTLKNNDKYANIVMHKKSTPKEIIFSMDLKNSLKSIQELAEFLFQINEHL</sequence>
<gene>
    <name evidence="1" type="ORF">SMN809_LOCUS42153</name>
</gene>
<name>A0A8S3A1X6_9BILA</name>
<protein>
    <submittedName>
        <fullName evidence="1">Uncharacterized protein</fullName>
    </submittedName>
</protein>
<organism evidence="1 2">
    <name type="scientific">Rotaria magnacalcarata</name>
    <dbReference type="NCBI Taxonomy" id="392030"/>
    <lineage>
        <taxon>Eukaryota</taxon>
        <taxon>Metazoa</taxon>
        <taxon>Spiralia</taxon>
        <taxon>Gnathifera</taxon>
        <taxon>Rotifera</taxon>
        <taxon>Eurotatoria</taxon>
        <taxon>Bdelloidea</taxon>
        <taxon>Philodinida</taxon>
        <taxon>Philodinidae</taxon>
        <taxon>Rotaria</taxon>
    </lineage>
</organism>
<dbReference type="Proteomes" id="UP000676336">
    <property type="component" value="Unassembled WGS sequence"/>
</dbReference>
<proteinExistence type="predicted"/>
<comment type="caution">
    <text evidence="1">The sequence shown here is derived from an EMBL/GenBank/DDBJ whole genome shotgun (WGS) entry which is preliminary data.</text>
</comment>
<accession>A0A8S3A1X6</accession>
<dbReference type="AlphaFoldDB" id="A0A8S3A1X6"/>
<dbReference type="EMBL" id="CAJOBI010120921">
    <property type="protein sequence ID" value="CAF4677874.1"/>
    <property type="molecule type" value="Genomic_DNA"/>
</dbReference>